<keyword evidence="1" id="KW-0812">Transmembrane</keyword>
<evidence type="ECO:0000259" key="2">
    <source>
        <dbReference type="PROSITE" id="PS50113"/>
    </source>
</evidence>
<feature type="transmembrane region" description="Helical" evidence="1">
    <location>
        <begin position="173"/>
        <end position="194"/>
    </location>
</feature>
<feature type="domain" description="PAC" evidence="2">
    <location>
        <begin position="294"/>
        <end position="344"/>
    </location>
</feature>
<dbReference type="CDD" id="cd01949">
    <property type="entry name" value="GGDEF"/>
    <property type="match status" value="1"/>
</dbReference>
<evidence type="ECO:0000256" key="1">
    <source>
        <dbReference type="SAM" id="Phobius"/>
    </source>
</evidence>
<dbReference type="InterPro" id="IPR000014">
    <property type="entry name" value="PAS"/>
</dbReference>
<dbReference type="PROSITE" id="PS50887">
    <property type="entry name" value="GGDEF"/>
    <property type="match status" value="1"/>
</dbReference>
<accession>A0ABV8ISI1</accession>
<feature type="domain" description="GGDEF" evidence="3">
    <location>
        <begin position="376"/>
        <end position="508"/>
    </location>
</feature>
<dbReference type="PANTHER" id="PTHR45138:SF9">
    <property type="entry name" value="DIGUANYLATE CYCLASE DGCM-RELATED"/>
    <property type="match status" value="1"/>
</dbReference>
<dbReference type="InterPro" id="IPR000160">
    <property type="entry name" value="GGDEF_dom"/>
</dbReference>
<dbReference type="GO" id="GO:0052621">
    <property type="term" value="F:diguanylate cyclase activity"/>
    <property type="evidence" value="ECO:0007669"/>
    <property type="project" value="UniProtKB-EC"/>
</dbReference>
<evidence type="ECO:0000313" key="5">
    <source>
        <dbReference type="Proteomes" id="UP001595867"/>
    </source>
</evidence>
<feature type="transmembrane region" description="Helical" evidence="1">
    <location>
        <begin position="6"/>
        <end position="23"/>
    </location>
</feature>
<keyword evidence="4" id="KW-0548">Nucleotidyltransferase</keyword>
<dbReference type="Pfam" id="PF00990">
    <property type="entry name" value="GGDEF"/>
    <property type="match status" value="1"/>
</dbReference>
<dbReference type="InterPro" id="IPR035965">
    <property type="entry name" value="PAS-like_dom_sf"/>
</dbReference>
<dbReference type="Proteomes" id="UP001595867">
    <property type="component" value="Unassembled WGS sequence"/>
</dbReference>
<dbReference type="InterPro" id="IPR031621">
    <property type="entry name" value="HisKA_7TM"/>
</dbReference>
<feature type="transmembrane region" description="Helical" evidence="1">
    <location>
        <begin position="139"/>
        <end position="161"/>
    </location>
</feature>
<dbReference type="SUPFAM" id="SSF55073">
    <property type="entry name" value="Nucleotide cyclase"/>
    <property type="match status" value="1"/>
</dbReference>
<feature type="transmembrane region" description="Helical" evidence="1">
    <location>
        <begin position="67"/>
        <end position="87"/>
    </location>
</feature>
<dbReference type="InterPro" id="IPR029787">
    <property type="entry name" value="Nucleotide_cyclase"/>
</dbReference>
<dbReference type="RefSeq" id="WP_378067566.1">
    <property type="nucleotide sequence ID" value="NZ_JBHSBL010000015.1"/>
</dbReference>
<dbReference type="InterPro" id="IPR050469">
    <property type="entry name" value="Diguanylate_Cyclase"/>
</dbReference>
<proteinExistence type="predicted"/>
<reference evidence="5" key="1">
    <citation type="journal article" date="2019" name="Int. J. Syst. Evol. Microbiol.">
        <title>The Global Catalogue of Microorganisms (GCM) 10K type strain sequencing project: providing services to taxonomists for standard genome sequencing and annotation.</title>
        <authorList>
            <consortium name="The Broad Institute Genomics Platform"/>
            <consortium name="The Broad Institute Genome Sequencing Center for Infectious Disease"/>
            <person name="Wu L."/>
            <person name="Ma J."/>
        </authorList>
    </citation>
    <scope>NUCLEOTIDE SEQUENCE [LARGE SCALE GENOMIC DNA]</scope>
    <source>
        <strain evidence="5">TBRC 5832</strain>
    </source>
</reference>
<dbReference type="PANTHER" id="PTHR45138">
    <property type="entry name" value="REGULATORY COMPONENTS OF SENSORY TRANSDUCTION SYSTEM"/>
    <property type="match status" value="1"/>
</dbReference>
<comment type="caution">
    <text evidence="4">The sequence shown here is derived from an EMBL/GenBank/DDBJ whole genome shotgun (WGS) entry which is preliminary data.</text>
</comment>
<keyword evidence="1" id="KW-1133">Transmembrane helix</keyword>
<feature type="transmembrane region" description="Helical" evidence="1">
    <location>
        <begin position="35"/>
        <end position="55"/>
    </location>
</feature>
<keyword evidence="1" id="KW-0472">Membrane</keyword>
<dbReference type="SUPFAM" id="SSF55785">
    <property type="entry name" value="PYP-like sensor domain (PAS domain)"/>
    <property type="match status" value="1"/>
</dbReference>
<dbReference type="Pfam" id="PF16927">
    <property type="entry name" value="HisKA_7TM"/>
    <property type="match status" value="1"/>
</dbReference>
<keyword evidence="4" id="KW-0808">Transferase</keyword>
<dbReference type="CDD" id="cd00130">
    <property type="entry name" value="PAS"/>
    <property type="match status" value="1"/>
</dbReference>
<dbReference type="EMBL" id="JBHSBL010000015">
    <property type="protein sequence ID" value="MFC4066601.1"/>
    <property type="molecule type" value="Genomic_DNA"/>
</dbReference>
<dbReference type="EC" id="2.7.7.65" evidence="4"/>
<gene>
    <name evidence="4" type="ORF">ACFO0C_16820</name>
</gene>
<protein>
    <submittedName>
        <fullName evidence="4">Diguanylate cyclase</fullName>
        <ecNumber evidence="4">2.7.7.65</ecNumber>
    </submittedName>
</protein>
<sequence length="513" mass="54623">MRAALVTVYVAATLVAATYAVLCRRRRHRAPLASSLALITGGAALWSLAQAVAVGTTSLPVATAATYVMFPGVAVVVAGFLWHTIVFTGRLDQLRRWRALLLVHPVLMTAAVITDPWHHRFLTSVTAYPDGGVTVAPGPLYWTHTAYCYALIGVGTLMSVASMRRAVRGHRRVFVLFLAGALAPLIGNALTIFADLSDRQVDLTPVLFLVTATVWWWAERSGTTARRMPVAYDQVIAALSDAVMVLDPDGRVIDVNPVGAAMLAELGHVPAGTLLGRMWFEVVGPELTAAFAGGSDQQTLSTADGTVYDVRVVRMRTADGSTPGAVVVVRDVTELERLRAELTDQAVRDGLTGVYNRRHLTAALHELAVTADAEGRPLAAVMLDVDHFKAVNDTHGHAVGDEVLIRMAQEITAAVGDTGTVARYGGEEFAVILPGVSAHAAAALAEQWRRCCAEAMIATPRGPLRATFSAGVAELAPGAGVEDLLRRADHALYAAKKQGRNQVVTDTSLALRP</sequence>
<evidence type="ECO:0000259" key="3">
    <source>
        <dbReference type="PROSITE" id="PS50887"/>
    </source>
</evidence>
<dbReference type="PROSITE" id="PS50113">
    <property type="entry name" value="PAC"/>
    <property type="match status" value="1"/>
</dbReference>
<dbReference type="InterPro" id="IPR013656">
    <property type="entry name" value="PAS_4"/>
</dbReference>
<feature type="transmembrane region" description="Helical" evidence="1">
    <location>
        <begin position="99"/>
        <end position="119"/>
    </location>
</feature>
<dbReference type="InterPro" id="IPR000700">
    <property type="entry name" value="PAS-assoc_C"/>
</dbReference>
<dbReference type="NCBIfam" id="TIGR00254">
    <property type="entry name" value="GGDEF"/>
    <property type="match status" value="1"/>
</dbReference>
<dbReference type="Pfam" id="PF08448">
    <property type="entry name" value="PAS_4"/>
    <property type="match status" value="1"/>
</dbReference>
<dbReference type="InterPro" id="IPR043128">
    <property type="entry name" value="Rev_trsase/Diguanyl_cyclase"/>
</dbReference>
<dbReference type="Gene3D" id="3.30.450.20">
    <property type="entry name" value="PAS domain"/>
    <property type="match status" value="1"/>
</dbReference>
<dbReference type="SMART" id="SM00267">
    <property type="entry name" value="GGDEF"/>
    <property type="match status" value="1"/>
</dbReference>
<dbReference type="Gene3D" id="3.30.70.270">
    <property type="match status" value="1"/>
</dbReference>
<keyword evidence="5" id="KW-1185">Reference proteome</keyword>
<name>A0ABV8ISI1_9ACTN</name>
<evidence type="ECO:0000313" key="4">
    <source>
        <dbReference type="EMBL" id="MFC4066601.1"/>
    </source>
</evidence>
<organism evidence="4 5">
    <name type="scientific">Actinoplanes subglobosus</name>
    <dbReference type="NCBI Taxonomy" id="1547892"/>
    <lineage>
        <taxon>Bacteria</taxon>
        <taxon>Bacillati</taxon>
        <taxon>Actinomycetota</taxon>
        <taxon>Actinomycetes</taxon>
        <taxon>Micromonosporales</taxon>
        <taxon>Micromonosporaceae</taxon>
        <taxon>Actinoplanes</taxon>
    </lineage>
</organism>
<feature type="transmembrane region" description="Helical" evidence="1">
    <location>
        <begin position="200"/>
        <end position="218"/>
    </location>
</feature>